<reference evidence="1 2" key="1">
    <citation type="journal article" date="2018" name="Mol. Genet. Genomics">
        <title>The red deer Cervus elaphus genome CerEla1.0: sequencing, annotating, genes, and chromosomes.</title>
        <authorList>
            <person name="Bana N.A."/>
            <person name="Nyiri A."/>
            <person name="Nagy J."/>
            <person name="Frank K."/>
            <person name="Nagy T."/>
            <person name="Steger V."/>
            <person name="Schiller M."/>
            <person name="Lakatos P."/>
            <person name="Sugar L."/>
            <person name="Horn P."/>
            <person name="Barta E."/>
            <person name="Orosz L."/>
        </authorList>
    </citation>
    <scope>NUCLEOTIDE SEQUENCE [LARGE SCALE GENOMIC DNA]</scope>
    <source>
        <strain evidence="1">Hungarian</strain>
    </source>
</reference>
<dbReference type="InterPro" id="IPR029062">
    <property type="entry name" value="Class_I_gatase-like"/>
</dbReference>
<accession>A0A212CE09</accession>
<organism evidence="1 2">
    <name type="scientific">Cervus elaphus hippelaphus</name>
    <name type="common">European red deer</name>
    <dbReference type="NCBI Taxonomy" id="46360"/>
    <lineage>
        <taxon>Eukaryota</taxon>
        <taxon>Metazoa</taxon>
        <taxon>Chordata</taxon>
        <taxon>Craniata</taxon>
        <taxon>Vertebrata</taxon>
        <taxon>Euteleostomi</taxon>
        <taxon>Mammalia</taxon>
        <taxon>Eutheria</taxon>
        <taxon>Laurasiatheria</taxon>
        <taxon>Artiodactyla</taxon>
        <taxon>Ruminantia</taxon>
        <taxon>Pecora</taxon>
        <taxon>Cervidae</taxon>
        <taxon>Cervinae</taxon>
        <taxon>Cervus</taxon>
    </lineage>
</organism>
<comment type="caution">
    <text evidence="1">The sequence shown here is derived from an EMBL/GenBank/DDBJ whole genome shotgun (WGS) entry which is preliminary data.</text>
</comment>
<dbReference type="GO" id="GO:0005773">
    <property type="term" value="C:vacuole"/>
    <property type="evidence" value="ECO:0007669"/>
    <property type="project" value="TreeGrafter"/>
</dbReference>
<sequence length="396" mass="43169">SFGEGDYFPVWGTCLGFEELIYLVSGESLLTLTDTVGIKLPLNFSRVGEARGWMGLGRRACDVTKAEEGCLGGGRGALSLSSWMDSPRAGARSLSSWVDSPRLCQLPRHLGPRALVQRHWKWGRWAQARGGTLQSRMFQNFPADLLLSLAVEPLTAHFHKWSLSVMNFTKNEKLKAFFNILTTNTDGNIDFISTMEGDCNIQIHTCFQLGVDGHYDLANVDSGHCALGFPKGLRPPRRAKVYEELPFQGLTGTELQLSNGKSEPVVAPSSGPSAQKQHLAGLTMDRKAATSVPLNQQHWKQFLLPHLGHGTVSANANRTANASLYVNVNITDLQQGSALKETRQPAYKLACDRTYSLAPKGVGGWLVLKTSVGPPRAKTVADPLARYSAVCGTHIV</sequence>
<dbReference type="PANTHER" id="PTHR11315">
    <property type="entry name" value="PROTEASE FAMILY C26 GAMMA-GLUTAMYL HYDROLASE"/>
    <property type="match status" value="1"/>
</dbReference>
<dbReference type="Gene3D" id="3.40.50.880">
    <property type="match status" value="2"/>
</dbReference>
<dbReference type="PANTHER" id="PTHR11315:SF20">
    <property type="entry name" value="GAMMA-GLUTAMYL HYDROLASE"/>
    <property type="match status" value="1"/>
</dbReference>
<dbReference type="EMBL" id="MKHE01000021">
    <property type="protein sequence ID" value="OWK04215.1"/>
    <property type="molecule type" value="Genomic_DNA"/>
</dbReference>
<protein>
    <submittedName>
        <fullName evidence="1">GGH</fullName>
    </submittedName>
</protein>
<feature type="non-terminal residue" evidence="1">
    <location>
        <position position="396"/>
    </location>
</feature>
<keyword evidence="2" id="KW-1185">Reference proteome</keyword>
<gene>
    <name evidence="1" type="ORF">Celaphus_00016278</name>
</gene>
<dbReference type="AlphaFoldDB" id="A0A212CE09"/>
<evidence type="ECO:0000313" key="2">
    <source>
        <dbReference type="Proteomes" id="UP000242450"/>
    </source>
</evidence>
<proteinExistence type="predicted"/>
<dbReference type="SUPFAM" id="SSF52317">
    <property type="entry name" value="Class I glutamine amidotransferase-like"/>
    <property type="match status" value="1"/>
</dbReference>
<feature type="non-terminal residue" evidence="1">
    <location>
        <position position="1"/>
    </location>
</feature>
<dbReference type="InterPro" id="IPR015527">
    <property type="entry name" value="Pept_C26_g-glut_hydrolase"/>
</dbReference>
<dbReference type="GO" id="GO:0046900">
    <property type="term" value="P:tetrahydrofolylpolyglutamate metabolic process"/>
    <property type="evidence" value="ECO:0007669"/>
    <property type="project" value="TreeGrafter"/>
</dbReference>
<evidence type="ECO:0000313" key="1">
    <source>
        <dbReference type="EMBL" id="OWK04215.1"/>
    </source>
</evidence>
<dbReference type="Proteomes" id="UP000242450">
    <property type="component" value="Chromosome 21"/>
</dbReference>
<name>A0A212CE09_CEREH</name>
<dbReference type="GO" id="GO:0034722">
    <property type="term" value="F:gamma-glutamyl-peptidase activity"/>
    <property type="evidence" value="ECO:0007669"/>
    <property type="project" value="TreeGrafter"/>
</dbReference>
<dbReference type="OrthoDB" id="64220at2759"/>